<gene>
    <name evidence="1" type="ORF">Tco_0702602</name>
</gene>
<evidence type="ECO:0000313" key="2">
    <source>
        <dbReference type="Proteomes" id="UP001151760"/>
    </source>
</evidence>
<proteinExistence type="predicted"/>
<dbReference type="Proteomes" id="UP001151760">
    <property type="component" value="Unassembled WGS sequence"/>
</dbReference>
<protein>
    <submittedName>
        <fullName evidence="1">Uncharacterized protein</fullName>
    </submittedName>
</protein>
<evidence type="ECO:0000313" key="1">
    <source>
        <dbReference type="EMBL" id="GJS69761.1"/>
    </source>
</evidence>
<reference evidence="1" key="2">
    <citation type="submission" date="2022-01" db="EMBL/GenBank/DDBJ databases">
        <authorList>
            <person name="Yamashiro T."/>
            <person name="Shiraishi A."/>
            <person name="Satake H."/>
            <person name="Nakayama K."/>
        </authorList>
    </citation>
    <scope>NUCLEOTIDE SEQUENCE</scope>
</reference>
<sequence length="121" mass="13890">MDTMIYSGSATKLLFAHSTPRLVVDDNGKISKLAQMDDHVESCLKTMKVPSIMIKISGGVSKHAQLDLRNANHTQTLYLADIYKRFVYEDNIIQRRISRNYDDEVDERSVMRIQRLDVDVS</sequence>
<organism evidence="1 2">
    <name type="scientific">Tanacetum coccineum</name>
    <dbReference type="NCBI Taxonomy" id="301880"/>
    <lineage>
        <taxon>Eukaryota</taxon>
        <taxon>Viridiplantae</taxon>
        <taxon>Streptophyta</taxon>
        <taxon>Embryophyta</taxon>
        <taxon>Tracheophyta</taxon>
        <taxon>Spermatophyta</taxon>
        <taxon>Magnoliopsida</taxon>
        <taxon>eudicotyledons</taxon>
        <taxon>Gunneridae</taxon>
        <taxon>Pentapetalae</taxon>
        <taxon>asterids</taxon>
        <taxon>campanulids</taxon>
        <taxon>Asterales</taxon>
        <taxon>Asteraceae</taxon>
        <taxon>Asteroideae</taxon>
        <taxon>Anthemideae</taxon>
        <taxon>Anthemidinae</taxon>
        <taxon>Tanacetum</taxon>
    </lineage>
</organism>
<dbReference type="EMBL" id="BQNB010009885">
    <property type="protein sequence ID" value="GJS69761.1"/>
    <property type="molecule type" value="Genomic_DNA"/>
</dbReference>
<accession>A0ABQ4XX37</accession>
<reference evidence="1" key="1">
    <citation type="journal article" date="2022" name="Int. J. Mol. Sci.">
        <title>Draft Genome of Tanacetum Coccineum: Genomic Comparison of Closely Related Tanacetum-Family Plants.</title>
        <authorList>
            <person name="Yamashiro T."/>
            <person name="Shiraishi A."/>
            <person name="Nakayama K."/>
            <person name="Satake H."/>
        </authorList>
    </citation>
    <scope>NUCLEOTIDE SEQUENCE</scope>
</reference>
<comment type="caution">
    <text evidence="1">The sequence shown here is derived from an EMBL/GenBank/DDBJ whole genome shotgun (WGS) entry which is preliminary data.</text>
</comment>
<keyword evidence="2" id="KW-1185">Reference proteome</keyword>
<name>A0ABQ4XX37_9ASTR</name>